<sequence>MTSGGSTATAGLLPPTGPFRKEERGGDKGGSPNARHSCVVPLGPERRRCRSVCASSYAALLTPSGRSARWSGSPVTVAAARGRGGVVLRAHEEADLLRGRGGDVRRVEGRGGGGGGGRFGDLPVAAVQVQGGERRQEVVSVHRLVAAGRGRRRAQALPQAGLTAGESQGHGGGQRGGA</sequence>
<feature type="region of interest" description="Disordered" evidence="1">
    <location>
        <begin position="149"/>
        <end position="178"/>
    </location>
</feature>
<accession>A0A4Z2E394</accession>
<name>A0A4Z2E394_9TELE</name>
<organism evidence="2 3">
    <name type="scientific">Liparis tanakae</name>
    <name type="common">Tanaka's snailfish</name>
    <dbReference type="NCBI Taxonomy" id="230148"/>
    <lineage>
        <taxon>Eukaryota</taxon>
        <taxon>Metazoa</taxon>
        <taxon>Chordata</taxon>
        <taxon>Craniata</taxon>
        <taxon>Vertebrata</taxon>
        <taxon>Euteleostomi</taxon>
        <taxon>Actinopterygii</taxon>
        <taxon>Neopterygii</taxon>
        <taxon>Teleostei</taxon>
        <taxon>Neoteleostei</taxon>
        <taxon>Acanthomorphata</taxon>
        <taxon>Eupercaria</taxon>
        <taxon>Perciformes</taxon>
        <taxon>Cottioidei</taxon>
        <taxon>Cottales</taxon>
        <taxon>Liparidae</taxon>
        <taxon>Liparis</taxon>
    </lineage>
</organism>
<dbReference type="Proteomes" id="UP000314294">
    <property type="component" value="Unassembled WGS sequence"/>
</dbReference>
<gene>
    <name evidence="2" type="ORF">EYF80_066636</name>
</gene>
<evidence type="ECO:0000256" key="1">
    <source>
        <dbReference type="SAM" id="MobiDB-lite"/>
    </source>
</evidence>
<reference evidence="2 3" key="1">
    <citation type="submission" date="2019-03" db="EMBL/GenBank/DDBJ databases">
        <title>First draft genome of Liparis tanakae, snailfish: a comprehensive survey of snailfish specific genes.</title>
        <authorList>
            <person name="Kim W."/>
            <person name="Song I."/>
            <person name="Jeong J.-H."/>
            <person name="Kim D."/>
            <person name="Kim S."/>
            <person name="Ryu S."/>
            <person name="Song J.Y."/>
            <person name="Lee S.K."/>
        </authorList>
    </citation>
    <scope>NUCLEOTIDE SEQUENCE [LARGE SCALE GENOMIC DNA]</scope>
    <source>
        <tissue evidence="2">Muscle</tissue>
    </source>
</reference>
<feature type="region of interest" description="Disordered" evidence="1">
    <location>
        <begin position="1"/>
        <end position="39"/>
    </location>
</feature>
<protein>
    <submittedName>
        <fullName evidence="2">Uncharacterized protein</fullName>
    </submittedName>
</protein>
<feature type="compositionally biased region" description="Gly residues" evidence="1">
    <location>
        <begin position="168"/>
        <end position="178"/>
    </location>
</feature>
<dbReference type="EMBL" id="SRLO01019203">
    <property type="protein sequence ID" value="TNN23245.1"/>
    <property type="molecule type" value="Genomic_DNA"/>
</dbReference>
<proteinExistence type="predicted"/>
<evidence type="ECO:0000313" key="3">
    <source>
        <dbReference type="Proteomes" id="UP000314294"/>
    </source>
</evidence>
<comment type="caution">
    <text evidence="2">The sequence shown here is derived from an EMBL/GenBank/DDBJ whole genome shotgun (WGS) entry which is preliminary data.</text>
</comment>
<keyword evidence="3" id="KW-1185">Reference proteome</keyword>
<dbReference type="AlphaFoldDB" id="A0A4Z2E394"/>
<evidence type="ECO:0000313" key="2">
    <source>
        <dbReference type="EMBL" id="TNN23245.1"/>
    </source>
</evidence>
<feature type="compositionally biased region" description="Low complexity" evidence="1">
    <location>
        <begin position="155"/>
        <end position="167"/>
    </location>
</feature>